<accession>A0AAE1XM01</accession>
<dbReference type="CDD" id="cd12278">
    <property type="entry name" value="RRM_eIF3B"/>
    <property type="match status" value="1"/>
</dbReference>
<evidence type="ECO:0000256" key="3">
    <source>
        <dbReference type="ARBA" id="ARBA00022540"/>
    </source>
</evidence>
<comment type="caution">
    <text evidence="9">The sequence shown here is derived from an EMBL/GenBank/DDBJ whole genome shotgun (WGS) entry which is preliminary data.</text>
</comment>
<dbReference type="GO" id="GO:0016282">
    <property type="term" value="C:eukaryotic 43S preinitiation complex"/>
    <property type="evidence" value="ECO:0007669"/>
    <property type="project" value="UniProtKB-UniRule"/>
</dbReference>
<proteinExistence type="inferred from homology"/>
<evidence type="ECO:0000259" key="8">
    <source>
        <dbReference type="PROSITE" id="PS50102"/>
    </source>
</evidence>
<keyword evidence="4 6" id="KW-0694">RNA-binding</keyword>
<keyword evidence="10" id="KW-1185">Reference proteome</keyword>
<sequence length="715" mass="82363">MADVMSMEDIHATAARLNVDLSSLDLSSIRLPPAEDFGVVSDDEDLKGEESLEFEEGFANIIVVDNLPVVPKEKFDKLEGVIRKIYSQIGVIKEDGLWMPVDPETQKTLGYCFIEYNTPQEAELAKEKTNGYKLDRSHIFAVSMFDDIEKFMKVPEEWAPPETKPYTPGENLQKWLTDEKARDQFVIRAGTDTEVLWNDARQSKAELVYKRSYWTESFVQWSPLGTYLATVHRQGAAVWGGATTFNRLMRYAHPQVKLIDFSPGERFLVTYSSHEPSNPRDTHRVVINIFDVRTGKVMRDFKGSADEFAIGGTGGVSGVSWPVFRWGGGKDDKYFARIGKNVISVYETETFTLIDKKSIKVENVVDFSWSPTDPILALFVPELGGGNQPARVSLVQIPSKEELRQKNLFSVSDCKMYWQSNGDYLAVKVDRYTKTKKSTYTGFELFRIKERDIPIEVLELENKNDKIIAFAWEPKGHRFAVIHGDNPRPDVSFYSMRSGTNTGRVSKLTTLKGKQANALYWSPAGRFIILAGLKGFNGQLEFYNVDELETMAQAEHFMATDVEWDPTGRYVVTAVTSVHEMENGFNVWSFNGKLLYRMLRDHFFQFLWRPRPPSFLSPEKEEEIAKNLKKYSKKYEAEDQDVSLLLSEQDREKRRMLKEEWDRWVSEWKRLHEEEKLERQKLRDGEASDEEEEYEAKEVEIEELLDVSEEVISFD</sequence>
<evidence type="ECO:0000313" key="10">
    <source>
        <dbReference type="Proteomes" id="UP001293254"/>
    </source>
</evidence>
<dbReference type="SUPFAM" id="SSF54928">
    <property type="entry name" value="RNA-binding domain, RBD"/>
    <property type="match status" value="1"/>
</dbReference>
<dbReference type="Gene3D" id="3.30.70.330">
    <property type="match status" value="1"/>
</dbReference>
<comment type="subcellular location">
    <subcellularLocation>
        <location evidence="1 6 7">Cytoplasm</location>
    </subcellularLocation>
</comment>
<evidence type="ECO:0000256" key="1">
    <source>
        <dbReference type="ARBA" id="ARBA00004496"/>
    </source>
</evidence>
<organism evidence="9 10">
    <name type="scientific">Sesamum alatum</name>
    <dbReference type="NCBI Taxonomy" id="300844"/>
    <lineage>
        <taxon>Eukaryota</taxon>
        <taxon>Viridiplantae</taxon>
        <taxon>Streptophyta</taxon>
        <taxon>Embryophyta</taxon>
        <taxon>Tracheophyta</taxon>
        <taxon>Spermatophyta</taxon>
        <taxon>Magnoliopsida</taxon>
        <taxon>eudicotyledons</taxon>
        <taxon>Gunneridae</taxon>
        <taxon>Pentapetalae</taxon>
        <taxon>asterids</taxon>
        <taxon>lamiids</taxon>
        <taxon>Lamiales</taxon>
        <taxon>Pedaliaceae</taxon>
        <taxon>Sesamum</taxon>
    </lineage>
</organism>
<evidence type="ECO:0000256" key="4">
    <source>
        <dbReference type="ARBA" id="ARBA00022884"/>
    </source>
</evidence>
<comment type="function">
    <text evidence="6">RNA-binding component of the eukaryotic translation initiation factor 3 (eIF-3) complex, which is involved in protein synthesis of a specialized repertoire of mRNAs and, together with other initiation factors, stimulates binding of mRNA and methionyl-tRNAi to the 40S ribosome. The eIF-3 complex specifically targets and initiates translation of a subset of mRNAs involved in cell proliferation.</text>
</comment>
<evidence type="ECO:0000256" key="6">
    <source>
        <dbReference type="HAMAP-Rule" id="MF_03001"/>
    </source>
</evidence>
<dbReference type="FunFam" id="2.130.10.10:FF:000260">
    <property type="entry name" value="Eukaryotic translation initiation factor 3 subunit B"/>
    <property type="match status" value="1"/>
</dbReference>
<reference evidence="9" key="1">
    <citation type="submission" date="2020-06" db="EMBL/GenBank/DDBJ databases">
        <authorList>
            <person name="Li T."/>
            <person name="Hu X."/>
            <person name="Zhang T."/>
            <person name="Song X."/>
            <person name="Zhang H."/>
            <person name="Dai N."/>
            <person name="Sheng W."/>
            <person name="Hou X."/>
            <person name="Wei L."/>
        </authorList>
    </citation>
    <scope>NUCLEOTIDE SEQUENCE</scope>
    <source>
        <strain evidence="9">3651</strain>
        <tissue evidence="9">Leaf</tissue>
    </source>
</reference>
<dbReference type="AlphaFoldDB" id="A0AAE1XM01"/>
<evidence type="ECO:0000256" key="2">
    <source>
        <dbReference type="ARBA" id="ARBA00022490"/>
    </source>
</evidence>
<comment type="subunit">
    <text evidence="6 7">Component of the eukaryotic translation initiation factor 3 (eIF-3) complex.</text>
</comment>
<dbReference type="EMBL" id="JACGWO010000012">
    <property type="protein sequence ID" value="KAK4414337.1"/>
    <property type="molecule type" value="Genomic_DNA"/>
</dbReference>
<dbReference type="InterPro" id="IPR011400">
    <property type="entry name" value="EIF3B"/>
</dbReference>
<name>A0AAE1XM01_9LAMI</name>
<keyword evidence="2 6" id="KW-0963">Cytoplasm</keyword>
<keyword evidence="5 6" id="KW-0648">Protein biosynthesis</keyword>
<dbReference type="GO" id="GO:0033290">
    <property type="term" value="C:eukaryotic 48S preinitiation complex"/>
    <property type="evidence" value="ECO:0007669"/>
    <property type="project" value="UniProtKB-UniRule"/>
</dbReference>
<feature type="domain" description="RRM" evidence="8">
    <location>
        <begin position="60"/>
        <end position="147"/>
    </location>
</feature>
<dbReference type="InterPro" id="IPR012677">
    <property type="entry name" value="Nucleotide-bd_a/b_plait_sf"/>
</dbReference>
<dbReference type="GO" id="GO:0003723">
    <property type="term" value="F:RNA binding"/>
    <property type="evidence" value="ECO:0007669"/>
    <property type="project" value="UniProtKB-UniRule"/>
</dbReference>
<dbReference type="FunFam" id="3.30.70.330:FF:000235">
    <property type="entry name" value="Eukaryotic translation initiation factor 3 subunit B"/>
    <property type="match status" value="1"/>
</dbReference>
<dbReference type="Proteomes" id="UP001293254">
    <property type="component" value="Unassembled WGS sequence"/>
</dbReference>
<dbReference type="Pfam" id="PF08662">
    <property type="entry name" value="eIF2A"/>
    <property type="match status" value="1"/>
</dbReference>
<dbReference type="GO" id="GO:0003743">
    <property type="term" value="F:translation initiation factor activity"/>
    <property type="evidence" value="ECO:0007669"/>
    <property type="project" value="UniProtKB-UniRule"/>
</dbReference>
<keyword evidence="3 6" id="KW-0396">Initiation factor</keyword>
<dbReference type="PANTHER" id="PTHR14068:SF0">
    <property type="entry name" value="EUKARYOTIC TRANSLATION INITIATION FACTOR 3 SUBUNIT B"/>
    <property type="match status" value="1"/>
</dbReference>
<dbReference type="SMART" id="SM00360">
    <property type="entry name" value="RRM"/>
    <property type="match status" value="1"/>
</dbReference>
<dbReference type="InterPro" id="IPR013979">
    <property type="entry name" value="TIF_beta_prop-like"/>
</dbReference>
<comment type="function">
    <text evidence="7">Component of the eukaryotic translation initiation factor 3 (eIF-3) complex, which is involved in protein synthesis and, together with other initiation factors, stimulates binding of mRNA and methionyl-tRNAi to the 40S ribosome.</text>
</comment>
<reference evidence="9" key="2">
    <citation type="journal article" date="2024" name="Plant">
        <title>Genomic evolution and insights into agronomic trait innovations of Sesamum species.</title>
        <authorList>
            <person name="Miao H."/>
            <person name="Wang L."/>
            <person name="Qu L."/>
            <person name="Liu H."/>
            <person name="Sun Y."/>
            <person name="Le M."/>
            <person name="Wang Q."/>
            <person name="Wei S."/>
            <person name="Zheng Y."/>
            <person name="Lin W."/>
            <person name="Duan Y."/>
            <person name="Cao H."/>
            <person name="Xiong S."/>
            <person name="Wang X."/>
            <person name="Wei L."/>
            <person name="Li C."/>
            <person name="Ma Q."/>
            <person name="Ju M."/>
            <person name="Zhao R."/>
            <person name="Li G."/>
            <person name="Mu C."/>
            <person name="Tian Q."/>
            <person name="Mei H."/>
            <person name="Zhang T."/>
            <person name="Gao T."/>
            <person name="Zhang H."/>
        </authorList>
    </citation>
    <scope>NUCLEOTIDE SEQUENCE</scope>
    <source>
        <strain evidence="9">3651</strain>
    </source>
</reference>
<dbReference type="Gene3D" id="2.130.10.10">
    <property type="entry name" value="YVTN repeat-like/Quinoprotein amine dehydrogenase"/>
    <property type="match status" value="2"/>
</dbReference>
<comment type="similarity">
    <text evidence="6 7">Belongs to the eIF-3 subunit B family.</text>
</comment>
<evidence type="ECO:0000256" key="7">
    <source>
        <dbReference type="PIRNR" id="PIRNR036424"/>
    </source>
</evidence>
<dbReference type="Pfam" id="PF00076">
    <property type="entry name" value="RRM_1"/>
    <property type="match status" value="1"/>
</dbReference>
<dbReference type="InterPro" id="IPR035979">
    <property type="entry name" value="RBD_domain_sf"/>
</dbReference>
<dbReference type="HAMAP" id="MF_03001">
    <property type="entry name" value="eIF3b"/>
    <property type="match status" value="1"/>
</dbReference>
<dbReference type="GO" id="GO:0001732">
    <property type="term" value="P:formation of cytoplasmic translation initiation complex"/>
    <property type="evidence" value="ECO:0007669"/>
    <property type="project" value="UniProtKB-UniRule"/>
</dbReference>
<dbReference type="SUPFAM" id="SSF82171">
    <property type="entry name" value="DPP6 N-terminal domain-like"/>
    <property type="match status" value="1"/>
</dbReference>
<dbReference type="InterPro" id="IPR034363">
    <property type="entry name" value="eIF3B_RRM"/>
</dbReference>
<evidence type="ECO:0000313" key="9">
    <source>
        <dbReference type="EMBL" id="KAK4414337.1"/>
    </source>
</evidence>
<dbReference type="GO" id="GO:0005852">
    <property type="term" value="C:eukaryotic translation initiation factor 3 complex"/>
    <property type="evidence" value="ECO:0007669"/>
    <property type="project" value="UniProtKB-UniRule"/>
</dbReference>
<dbReference type="PANTHER" id="PTHR14068">
    <property type="entry name" value="EUKARYOTIC TRANSLATION INITIATION FACTOR 3 EIF3 -RELATED"/>
    <property type="match status" value="1"/>
</dbReference>
<gene>
    <name evidence="9" type="ORF">Salat_2846700</name>
</gene>
<dbReference type="InterPro" id="IPR000504">
    <property type="entry name" value="RRM_dom"/>
</dbReference>
<evidence type="ECO:0000256" key="5">
    <source>
        <dbReference type="ARBA" id="ARBA00022917"/>
    </source>
</evidence>
<dbReference type="GO" id="GO:0031369">
    <property type="term" value="F:translation initiation factor binding"/>
    <property type="evidence" value="ECO:0007669"/>
    <property type="project" value="InterPro"/>
</dbReference>
<protein>
    <recommendedName>
        <fullName evidence="6 7">Eukaryotic translation initiation factor 3 subunit B</fullName>
        <shortName evidence="6 7">eIF3b</shortName>
    </recommendedName>
    <alternativeName>
        <fullName evidence="6">eIF-3-eta</fullName>
    </alternativeName>
    <alternativeName>
        <fullName evidence="6">eIF3 p110</fullName>
    </alternativeName>
</protein>
<dbReference type="FunFam" id="2.130.10.10:FF:000286">
    <property type="entry name" value="Eukaryotic translation initiation factor 3 subunit B"/>
    <property type="match status" value="1"/>
</dbReference>
<dbReference type="InterPro" id="IPR015943">
    <property type="entry name" value="WD40/YVTN_repeat-like_dom_sf"/>
</dbReference>
<dbReference type="PROSITE" id="PS50102">
    <property type="entry name" value="RRM"/>
    <property type="match status" value="1"/>
</dbReference>
<dbReference type="PIRSF" id="PIRSF036424">
    <property type="entry name" value="eIF3b"/>
    <property type="match status" value="1"/>
</dbReference>